<reference evidence="3 4" key="1">
    <citation type="submission" date="2020-08" db="EMBL/GenBank/DDBJ databases">
        <title>Genomic Encyclopedia of Type Strains, Phase III (KMG-III): the genomes of soil and plant-associated and newly described type strains.</title>
        <authorList>
            <person name="Whitman W."/>
        </authorList>
    </citation>
    <scope>NUCLEOTIDE SEQUENCE [LARGE SCALE GENOMIC DNA]</scope>
    <source>
        <strain evidence="3 4">CECT 3259</strain>
    </source>
</reference>
<gene>
    <name evidence="3" type="ORF">FHS36_001505</name>
</gene>
<dbReference type="OrthoDB" id="164118at2"/>
<feature type="transmembrane region" description="Helical" evidence="2">
    <location>
        <begin position="112"/>
        <end position="134"/>
    </location>
</feature>
<feature type="transmembrane region" description="Helical" evidence="2">
    <location>
        <begin position="154"/>
        <end position="174"/>
    </location>
</feature>
<dbReference type="InterPro" id="IPR018688">
    <property type="entry name" value="PpoB2-like"/>
</dbReference>
<evidence type="ECO:0000313" key="3">
    <source>
        <dbReference type="EMBL" id="MBB5118084.1"/>
    </source>
</evidence>
<sequence>MTTAPQIVMRRLTLTTAVWVCAVSALAWWWMYLSGSAHSGHSGGSSGMADMPGMPGGAHGGHHGGTTAGTVSATEAEMFLAMWAGMVIAMMLPVAVPLVAAHRFVTRPKGRAGAVSTSVFIGGYLLIWVLSGLVPLLLLAAKRWLVPVSEGSPWSVAGAGVVITAAGLFQFSGLKTRCLTVCRSPLSFVLTHDFKAGSLGTLRAGVLNGLYCLGCCWALMLVQVAVGLHNLLWMGILTLLFLAERALKAGKRIAMATGGVLAGLGVVLMCEPLLHTPLAGLVG</sequence>
<keyword evidence="2" id="KW-1133">Transmembrane helix</keyword>
<evidence type="ECO:0000313" key="4">
    <source>
        <dbReference type="Proteomes" id="UP000528608"/>
    </source>
</evidence>
<feature type="transmembrane region" description="Helical" evidence="2">
    <location>
        <begin position="231"/>
        <end position="247"/>
    </location>
</feature>
<organism evidence="3 4">
    <name type="scientific">Streptomyces eurocidicus</name>
    <name type="common">Streptoverticillium eurocidicus</name>
    <dbReference type="NCBI Taxonomy" id="66423"/>
    <lineage>
        <taxon>Bacteria</taxon>
        <taxon>Bacillati</taxon>
        <taxon>Actinomycetota</taxon>
        <taxon>Actinomycetes</taxon>
        <taxon>Kitasatosporales</taxon>
        <taxon>Streptomycetaceae</taxon>
        <taxon>Streptomyces</taxon>
    </lineage>
</organism>
<protein>
    <submittedName>
        <fullName evidence="3">Putative metal-binding membrane protein</fullName>
    </submittedName>
</protein>
<accession>A0A7W8F1K3</accession>
<dbReference type="RefSeq" id="WP_146045654.1">
    <property type="nucleotide sequence ID" value="NZ_JACHJF010000003.1"/>
</dbReference>
<dbReference type="Proteomes" id="UP000528608">
    <property type="component" value="Unassembled WGS sequence"/>
</dbReference>
<name>A0A7W8F1K3_STREU</name>
<keyword evidence="2" id="KW-0472">Membrane</keyword>
<proteinExistence type="predicted"/>
<feature type="transmembrane region" description="Helical" evidence="2">
    <location>
        <begin position="205"/>
        <end position="225"/>
    </location>
</feature>
<feature type="transmembrane region" description="Helical" evidence="2">
    <location>
        <begin position="80"/>
        <end position="100"/>
    </location>
</feature>
<feature type="transmembrane region" description="Helical" evidence="2">
    <location>
        <begin position="12"/>
        <end position="31"/>
    </location>
</feature>
<feature type="compositionally biased region" description="Gly residues" evidence="1">
    <location>
        <begin position="54"/>
        <end position="67"/>
    </location>
</feature>
<keyword evidence="2" id="KW-0812">Transmembrane</keyword>
<feature type="transmembrane region" description="Helical" evidence="2">
    <location>
        <begin position="254"/>
        <end position="274"/>
    </location>
</feature>
<evidence type="ECO:0000256" key="2">
    <source>
        <dbReference type="SAM" id="Phobius"/>
    </source>
</evidence>
<dbReference type="AlphaFoldDB" id="A0A7W8F1K3"/>
<comment type="caution">
    <text evidence="3">The sequence shown here is derived from an EMBL/GenBank/DDBJ whole genome shotgun (WGS) entry which is preliminary data.</text>
</comment>
<feature type="region of interest" description="Disordered" evidence="1">
    <location>
        <begin position="44"/>
        <end position="67"/>
    </location>
</feature>
<evidence type="ECO:0000256" key="1">
    <source>
        <dbReference type="SAM" id="MobiDB-lite"/>
    </source>
</evidence>
<dbReference type="Pfam" id="PF09948">
    <property type="entry name" value="PpoB2"/>
    <property type="match status" value="1"/>
</dbReference>
<dbReference type="EMBL" id="JACHJF010000003">
    <property type="protein sequence ID" value="MBB5118084.1"/>
    <property type="molecule type" value="Genomic_DNA"/>
</dbReference>